<organism evidence="2 3">
    <name type="scientific">Colletotrichum chrysophilum</name>
    <dbReference type="NCBI Taxonomy" id="1836956"/>
    <lineage>
        <taxon>Eukaryota</taxon>
        <taxon>Fungi</taxon>
        <taxon>Dikarya</taxon>
        <taxon>Ascomycota</taxon>
        <taxon>Pezizomycotina</taxon>
        <taxon>Sordariomycetes</taxon>
        <taxon>Hypocreomycetidae</taxon>
        <taxon>Glomerellales</taxon>
        <taxon>Glomerellaceae</taxon>
        <taxon>Colletotrichum</taxon>
        <taxon>Colletotrichum gloeosporioides species complex</taxon>
    </lineage>
</organism>
<feature type="region of interest" description="Disordered" evidence="1">
    <location>
        <begin position="1"/>
        <end position="20"/>
    </location>
</feature>
<evidence type="ECO:0000256" key="1">
    <source>
        <dbReference type="SAM" id="MobiDB-lite"/>
    </source>
</evidence>
<comment type="caution">
    <text evidence="2">The sequence shown here is derived from an EMBL/GenBank/DDBJ whole genome shotgun (WGS) entry which is preliminary data.</text>
</comment>
<keyword evidence="3" id="KW-1185">Reference proteome</keyword>
<dbReference type="AlphaFoldDB" id="A0AAD8ZZ78"/>
<protein>
    <submittedName>
        <fullName evidence="2">Uncharacterized protein</fullName>
    </submittedName>
</protein>
<evidence type="ECO:0000313" key="2">
    <source>
        <dbReference type="EMBL" id="KAK1838168.1"/>
    </source>
</evidence>
<gene>
    <name evidence="2" type="ORF">CCHR01_19206</name>
</gene>
<dbReference type="EMBL" id="JAQOWY010000892">
    <property type="protein sequence ID" value="KAK1838168.1"/>
    <property type="molecule type" value="Genomic_DNA"/>
</dbReference>
<proteinExistence type="predicted"/>
<name>A0AAD8ZZ78_9PEZI</name>
<evidence type="ECO:0000313" key="3">
    <source>
        <dbReference type="Proteomes" id="UP001243330"/>
    </source>
</evidence>
<accession>A0AAD8ZZ78</accession>
<reference evidence="2" key="1">
    <citation type="submission" date="2023-01" db="EMBL/GenBank/DDBJ databases">
        <title>Colletotrichum chrysophilum M932 genome sequence.</title>
        <authorList>
            <person name="Baroncelli R."/>
        </authorList>
    </citation>
    <scope>NUCLEOTIDE SEQUENCE</scope>
    <source>
        <strain evidence="2">M932</strain>
    </source>
</reference>
<dbReference type="Proteomes" id="UP001243330">
    <property type="component" value="Unassembled WGS sequence"/>
</dbReference>
<sequence>MFLSSLADPPSPPASCTPTPRCSSPPLPRCPWEMTGVSVPHHPLPFVPASSPGPPRLLYPGPHLPRSLTLRVLPKPHQPLWRVSDLAKPNQQPTTPTGGSDHLLCLVQEPLPLPCPADTSSPRPPTVRTATPMPGGTRLAAVTIALRPPLASRALCQILRFRTVGKLYWVHLGFEWREENRIGDLALEGTARGDATADVVWARTGEDARPLPAGTPITRQTSTPSHDFTVCTIVVLATR</sequence>